<reference evidence="8" key="1">
    <citation type="submission" date="2016-05" db="EMBL/GenBank/DDBJ databases">
        <title>Comparative genomics of biotechnologically important yeasts.</title>
        <authorList>
            <consortium name="DOE Joint Genome Institute"/>
            <person name="Riley R."/>
            <person name="Haridas S."/>
            <person name="Wolfe K.H."/>
            <person name="Lopes M.R."/>
            <person name="Hittinger C.T."/>
            <person name="Goker M."/>
            <person name="Salamov A."/>
            <person name="Wisecaver J."/>
            <person name="Long T.M."/>
            <person name="Aerts A.L."/>
            <person name="Barry K."/>
            <person name="Choi C."/>
            <person name="Clum A."/>
            <person name="Coughlan A.Y."/>
            <person name="Deshpande S."/>
            <person name="Douglass A.P."/>
            <person name="Hanson S.J."/>
            <person name="Klenk H.-P."/>
            <person name="Labutti K."/>
            <person name="Lapidus A."/>
            <person name="Lindquist E."/>
            <person name="Lipzen A."/>
            <person name="Meier-Kolthoff J.P."/>
            <person name="Ohm R.A."/>
            <person name="Otillar R.P."/>
            <person name="Pangilinan J."/>
            <person name="Peng Y."/>
            <person name="Rokas A."/>
            <person name="Rosa C.A."/>
            <person name="Scheuner C."/>
            <person name="Sibirny A.A."/>
            <person name="Slot J.C."/>
            <person name="Stielow J.B."/>
            <person name="Sun H."/>
            <person name="Kurtzman C.P."/>
            <person name="Blackwell M."/>
            <person name="Grigoriev I.V."/>
            <person name="Jeffries T.W."/>
        </authorList>
    </citation>
    <scope>NUCLEOTIDE SEQUENCE [LARGE SCALE GENOMIC DNA]</scope>
    <source>
        <strain evidence="8">DSM 1968</strain>
    </source>
</reference>
<organism evidence="7 8">
    <name type="scientific">Ascoidea rubescens DSM 1968</name>
    <dbReference type="NCBI Taxonomy" id="1344418"/>
    <lineage>
        <taxon>Eukaryota</taxon>
        <taxon>Fungi</taxon>
        <taxon>Dikarya</taxon>
        <taxon>Ascomycota</taxon>
        <taxon>Saccharomycotina</taxon>
        <taxon>Saccharomycetes</taxon>
        <taxon>Ascoideaceae</taxon>
        <taxon>Ascoidea</taxon>
    </lineage>
</organism>
<feature type="compositionally biased region" description="Basic and acidic residues" evidence="5">
    <location>
        <begin position="109"/>
        <end position="126"/>
    </location>
</feature>
<feature type="region of interest" description="Disordered" evidence="5">
    <location>
        <begin position="99"/>
        <end position="127"/>
    </location>
</feature>
<dbReference type="InterPro" id="IPR050675">
    <property type="entry name" value="OAF3"/>
</dbReference>
<dbReference type="Gene3D" id="4.10.240.10">
    <property type="entry name" value="Zn(2)-C6 fungal-type DNA-binding domain"/>
    <property type="match status" value="1"/>
</dbReference>
<keyword evidence="4" id="KW-0539">Nucleus</keyword>
<dbReference type="GO" id="GO:0000981">
    <property type="term" value="F:DNA-binding transcription factor activity, RNA polymerase II-specific"/>
    <property type="evidence" value="ECO:0007669"/>
    <property type="project" value="InterPro"/>
</dbReference>
<evidence type="ECO:0000259" key="6">
    <source>
        <dbReference type="PROSITE" id="PS50048"/>
    </source>
</evidence>
<accession>A0A1D2VJT9</accession>
<dbReference type="EMBL" id="KV454478">
    <property type="protein sequence ID" value="ODV61777.1"/>
    <property type="molecule type" value="Genomic_DNA"/>
</dbReference>
<feature type="region of interest" description="Disordered" evidence="5">
    <location>
        <begin position="170"/>
        <end position="201"/>
    </location>
</feature>
<evidence type="ECO:0000313" key="8">
    <source>
        <dbReference type="Proteomes" id="UP000095038"/>
    </source>
</evidence>
<evidence type="ECO:0000256" key="4">
    <source>
        <dbReference type="ARBA" id="ARBA00023242"/>
    </source>
</evidence>
<feature type="region of interest" description="Disordered" evidence="5">
    <location>
        <begin position="225"/>
        <end position="254"/>
    </location>
</feature>
<dbReference type="GO" id="GO:0000978">
    <property type="term" value="F:RNA polymerase II cis-regulatory region sequence-specific DNA binding"/>
    <property type="evidence" value="ECO:0007669"/>
    <property type="project" value="TreeGrafter"/>
</dbReference>
<feature type="compositionally biased region" description="Low complexity" evidence="5">
    <location>
        <begin position="181"/>
        <end position="201"/>
    </location>
</feature>
<evidence type="ECO:0000256" key="1">
    <source>
        <dbReference type="ARBA" id="ARBA00023015"/>
    </source>
</evidence>
<feature type="domain" description="Zn(2)-C6 fungal-type" evidence="6">
    <location>
        <begin position="23"/>
        <end position="53"/>
    </location>
</feature>
<keyword evidence="3" id="KW-0804">Transcription</keyword>
<dbReference type="Pfam" id="PF00172">
    <property type="entry name" value="Zn_clus"/>
    <property type="match status" value="1"/>
</dbReference>
<keyword evidence="2" id="KW-0238">DNA-binding</keyword>
<dbReference type="PROSITE" id="PS50048">
    <property type="entry name" value="ZN2_CY6_FUNGAL_2"/>
    <property type="match status" value="1"/>
</dbReference>
<dbReference type="GO" id="GO:0008270">
    <property type="term" value="F:zinc ion binding"/>
    <property type="evidence" value="ECO:0007669"/>
    <property type="project" value="InterPro"/>
</dbReference>
<dbReference type="PANTHER" id="PTHR31069:SF12">
    <property type="entry name" value="TRANSCRIPTION FACTOR DOMAIN-CONTAINING PROTEIN"/>
    <property type="match status" value="1"/>
</dbReference>
<evidence type="ECO:0000256" key="2">
    <source>
        <dbReference type="ARBA" id="ARBA00023125"/>
    </source>
</evidence>
<dbReference type="OrthoDB" id="2943660at2759"/>
<dbReference type="InterPro" id="IPR001138">
    <property type="entry name" value="Zn2Cys6_DnaBD"/>
</dbReference>
<feature type="region of interest" description="Disordered" evidence="5">
    <location>
        <begin position="1"/>
        <end position="22"/>
    </location>
</feature>
<evidence type="ECO:0000256" key="5">
    <source>
        <dbReference type="SAM" id="MobiDB-lite"/>
    </source>
</evidence>
<dbReference type="GO" id="GO:0045944">
    <property type="term" value="P:positive regulation of transcription by RNA polymerase II"/>
    <property type="evidence" value="ECO:0007669"/>
    <property type="project" value="TreeGrafter"/>
</dbReference>
<evidence type="ECO:0000256" key="3">
    <source>
        <dbReference type="ARBA" id="ARBA00023163"/>
    </source>
</evidence>
<dbReference type="PANTHER" id="PTHR31069">
    <property type="entry name" value="OLEATE-ACTIVATED TRANSCRIPTION FACTOR 1-RELATED"/>
    <property type="match status" value="1"/>
</dbReference>
<keyword evidence="8" id="KW-1185">Reference proteome</keyword>
<dbReference type="CDD" id="cd12148">
    <property type="entry name" value="fungal_TF_MHR"/>
    <property type="match status" value="1"/>
</dbReference>
<dbReference type="InParanoid" id="A0A1D2VJT9"/>
<dbReference type="PROSITE" id="PS00463">
    <property type="entry name" value="ZN2_CY6_FUNGAL_1"/>
    <property type="match status" value="1"/>
</dbReference>
<dbReference type="AlphaFoldDB" id="A0A1D2VJT9"/>
<dbReference type="SMART" id="SM00066">
    <property type="entry name" value="GAL4"/>
    <property type="match status" value="1"/>
</dbReference>
<evidence type="ECO:0000313" key="7">
    <source>
        <dbReference type="EMBL" id="ODV61777.1"/>
    </source>
</evidence>
<dbReference type="Proteomes" id="UP000095038">
    <property type="component" value="Unassembled WGS sequence"/>
</dbReference>
<dbReference type="GeneID" id="30965317"/>
<proteinExistence type="predicted"/>
<dbReference type="STRING" id="1344418.A0A1D2VJT9"/>
<dbReference type="InterPro" id="IPR036864">
    <property type="entry name" value="Zn2-C6_fun-type_DNA-bd_sf"/>
</dbReference>
<keyword evidence="1" id="KW-0805">Transcription regulation</keyword>
<protein>
    <recommendedName>
        <fullName evidence="6">Zn(2)-C6 fungal-type domain-containing protein</fullName>
    </recommendedName>
</protein>
<dbReference type="CDD" id="cd00067">
    <property type="entry name" value="GAL4"/>
    <property type="match status" value="1"/>
</dbReference>
<sequence>MNQLDSKAPHLPPVKKRRRNTSACSNCRKKKRKCDRQRPSCSLCIKNNTICIYQEPTWILDTKKVETATNSNLLANNNNNFNGNAQTGDTIFRKAAATRLDDSSSSNQADHDYYHNSENHNQKDSKPPAYFLAATQPIGLIDLSKSHSNQIKIEDNINSHLKNQITHIHNSNSIDGENNHKNNNQHTNIHSNNGSNNNQQNKKFRYFMPNLKFNDKINENQLLSTTDASNKNLNKKDDTNNINHKNHKNHKNDTSSINNQFFSLFEKYLPVYSKSFKIIKMGPFHWYIYIQRDYYLRLLYSSVLKVKTASSYFKAKLGLSTNNNNNNSNNCYTKIDTKMSNIIKRKKFIANTNLNLSSNFHLTLPSNLPLNPSSSTKLNSNDTDILSIVNQFLPEKKIVLEYVDIFFRNVYPFFPFIDESSFRSSIINIYNNSPKKNLLNYSNKRDSFSVAILLLVLRLAYLSAFFTNLYNENNSLYEIDQYALTLVKLILNNYNYLKKSSLEIFQIILLMRLYKSFAPEGCDSLEGYDTNILNSLLNSTALSIGLNRDISLFYHVLTYNKPCLEFENINKPNENLNDNINIVAQKVQAESICPMKPGQLLNQQTSLFKLSWLWSKLWLELKDLDFIHSTTFGERLKLFNQFDDNPLPNFEKFVENSNAADLNIEKVSVQWLIKKDELNIVLSDLIEMTLTPGVKKKYFDGKKVVTSHSNAPNGVDICLLYFKIKQVENYINDNFENSKSLIERFKSLKEENSLPINNVLAISKILELKLYLRGLIYIFHLKYCLYLHFENYLSSSSYEFLKDSVITHSEIISLIKFWSLNSEEYLGSNNSFSWFLTPVLCSAAEQSIQFAFSILVKILDFEYSLNEINQNKVDLNEFSSKNTLGELVMMQKRLKKLFDILLNTNKFIFTKFKKASDNYYFSWKWRISLETALKALESDSFGGEFNLRKLLTKEQIQKKRNSIFDCDLKKISELIEILKIDDNHKDILGIGDFEVNETKDKSKLLSPSSRSISSVNLLKFNSTTFISPSIQINNSNINIGSVRDNKNIVNNLIVNSDTISESSLSNPSTKNHNPDINELNPFVNFNNSEYGDINFANDLELSEDLIKILFPDDNTELEDPSMMFSSNFPF</sequence>
<dbReference type="RefSeq" id="XP_020048084.1">
    <property type="nucleotide sequence ID" value="XM_020191681.1"/>
</dbReference>
<name>A0A1D2VJT9_9ASCO</name>
<dbReference type="SUPFAM" id="SSF57701">
    <property type="entry name" value="Zn2/Cys6 DNA-binding domain"/>
    <property type="match status" value="1"/>
</dbReference>
<gene>
    <name evidence="7" type="ORF">ASCRUDRAFT_69514</name>
</gene>
<dbReference type="GO" id="GO:0005634">
    <property type="term" value="C:nucleus"/>
    <property type="evidence" value="ECO:0007669"/>
    <property type="project" value="TreeGrafter"/>
</dbReference>